<dbReference type="Proteomes" id="UP000217790">
    <property type="component" value="Unassembled WGS sequence"/>
</dbReference>
<sequence length="261" mass="30005">MCLRACRGQRQKAINRKSGKGPGLTREIDGDHETKTTNLQLRVLRISIKLARQARLESTTRRTAAEHKSIMCPVSGERAFKDMRTRGRRIGELGRDEDQDEWSSLGRHRIEGNPNSKKQVVSFQRRIRQCIGHRKKMHGVDVGVSDDPDMQQAYLLHYMNSGSLGHGKRELTFDMLCAPCLGFFKAIISQREYLYMVVLVVTHRAEGRGRNESLESMLRLLFKFRRPHDLGRRGRGPNAFIERGTSCRVLFIDESLDVERK</sequence>
<accession>A0A2H3DG53</accession>
<dbReference type="EMBL" id="KZ293654">
    <property type="protein sequence ID" value="PBK94199.1"/>
    <property type="molecule type" value="Genomic_DNA"/>
</dbReference>
<feature type="region of interest" description="Disordered" evidence="1">
    <location>
        <begin position="7"/>
        <end position="30"/>
    </location>
</feature>
<evidence type="ECO:0000256" key="1">
    <source>
        <dbReference type="SAM" id="MobiDB-lite"/>
    </source>
</evidence>
<protein>
    <submittedName>
        <fullName evidence="2">Uncharacterized protein</fullName>
    </submittedName>
</protein>
<organism evidence="2 3">
    <name type="scientific">Armillaria gallica</name>
    <name type="common">Bulbous honey fungus</name>
    <name type="synonym">Armillaria bulbosa</name>
    <dbReference type="NCBI Taxonomy" id="47427"/>
    <lineage>
        <taxon>Eukaryota</taxon>
        <taxon>Fungi</taxon>
        <taxon>Dikarya</taxon>
        <taxon>Basidiomycota</taxon>
        <taxon>Agaricomycotina</taxon>
        <taxon>Agaricomycetes</taxon>
        <taxon>Agaricomycetidae</taxon>
        <taxon>Agaricales</taxon>
        <taxon>Marasmiineae</taxon>
        <taxon>Physalacriaceae</taxon>
        <taxon>Armillaria</taxon>
    </lineage>
</organism>
<dbReference type="InParanoid" id="A0A2H3DG53"/>
<dbReference type="AlphaFoldDB" id="A0A2H3DG53"/>
<name>A0A2H3DG53_ARMGA</name>
<gene>
    <name evidence="2" type="ORF">ARMGADRAFT_1029355</name>
</gene>
<reference evidence="3" key="1">
    <citation type="journal article" date="2017" name="Nat. Ecol. Evol.">
        <title>Genome expansion and lineage-specific genetic innovations in the forest pathogenic fungi Armillaria.</title>
        <authorList>
            <person name="Sipos G."/>
            <person name="Prasanna A.N."/>
            <person name="Walter M.C."/>
            <person name="O'Connor E."/>
            <person name="Balint B."/>
            <person name="Krizsan K."/>
            <person name="Kiss B."/>
            <person name="Hess J."/>
            <person name="Varga T."/>
            <person name="Slot J."/>
            <person name="Riley R."/>
            <person name="Boka B."/>
            <person name="Rigling D."/>
            <person name="Barry K."/>
            <person name="Lee J."/>
            <person name="Mihaltcheva S."/>
            <person name="LaButti K."/>
            <person name="Lipzen A."/>
            <person name="Waldron R."/>
            <person name="Moloney N.M."/>
            <person name="Sperisen C."/>
            <person name="Kredics L."/>
            <person name="Vagvoelgyi C."/>
            <person name="Patrignani A."/>
            <person name="Fitzpatrick D."/>
            <person name="Nagy I."/>
            <person name="Doyle S."/>
            <person name="Anderson J.B."/>
            <person name="Grigoriev I.V."/>
            <person name="Gueldener U."/>
            <person name="Muensterkoetter M."/>
            <person name="Nagy L.G."/>
        </authorList>
    </citation>
    <scope>NUCLEOTIDE SEQUENCE [LARGE SCALE GENOMIC DNA]</scope>
    <source>
        <strain evidence="3">Ar21-2</strain>
    </source>
</reference>
<feature type="compositionally biased region" description="Basic residues" evidence="1">
    <location>
        <begin position="7"/>
        <end position="19"/>
    </location>
</feature>
<proteinExistence type="predicted"/>
<evidence type="ECO:0000313" key="3">
    <source>
        <dbReference type="Proteomes" id="UP000217790"/>
    </source>
</evidence>
<evidence type="ECO:0000313" key="2">
    <source>
        <dbReference type="EMBL" id="PBK94199.1"/>
    </source>
</evidence>
<keyword evidence="3" id="KW-1185">Reference proteome</keyword>